<dbReference type="Pfam" id="PF00069">
    <property type="entry name" value="Pkinase"/>
    <property type="match status" value="1"/>
</dbReference>
<dbReference type="InterPro" id="IPR055148">
    <property type="entry name" value="ZW10_C_2"/>
</dbReference>
<dbReference type="GO" id="GO:0005634">
    <property type="term" value="C:nucleus"/>
    <property type="evidence" value="ECO:0007669"/>
    <property type="project" value="TreeGrafter"/>
</dbReference>
<evidence type="ECO:0000256" key="5">
    <source>
        <dbReference type="ARBA" id="ARBA00022741"/>
    </source>
</evidence>
<dbReference type="Gene3D" id="1.10.357.150">
    <property type="match status" value="1"/>
</dbReference>
<comment type="similarity">
    <text evidence="1">Belongs to the protein kinase superfamily. CMGC Ser/Thr protein kinase family. CDC2/CDKX subfamily.</text>
</comment>
<dbReference type="AlphaFoldDB" id="A0A0V1GVW6"/>
<keyword evidence="7 10" id="KW-0067">ATP-binding</keyword>
<dbReference type="OrthoDB" id="5919213at2759"/>
<dbReference type="FunFam" id="3.30.200.20:FF:000124">
    <property type="entry name" value="Cyclin-dependent kinase 4"/>
    <property type="match status" value="1"/>
</dbReference>
<dbReference type="InterPro" id="IPR000719">
    <property type="entry name" value="Prot_kinase_dom"/>
</dbReference>
<feature type="domain" description="Protein kinase" evidence="11">
    <location>
        <begin position="21"/>
        <end position="303"/>
    </location>
</feature>
<organism evidence="12 13">
    <name type="scientific">Trichinella zimbabwensis</name>
    <dbReference type="NCBI Taxonomy" id="268475"/>
    <lineage>
        <taxon>Eukaryota</taxon>
        <taxon>Metazoa</taxon>
        <taxon>Ecdysozoa</taxon>
        <taxon>Nematoda</taxon>
        <taxon>Enoplea</taxon>
        <taxon>Dorylaimia</taxon>
        <taxon>Trichinellida</taxon>
        <taxon>Trichinellidae</taxon>
        <taxon>Trichinella</taxon>
    </lineage>
</organism>
<evidence type="ECO:0000256" key="4">
    <source>
        <dbReference type="ARBA" id="ARBA00022679"/>
    </source>
</evidence>
<comment type="catalytic activity">
    <reaction evidence="8">
        <text>L-threonyl-[protein] + ATP = O-phospho-L-threonyl-[protein] + ADP + H(+)</text>
        <dbReference type="Rhea" id="RHEA:46608"/>
        <dbReference type="Rhea" id="RHEA-COMP:11060"/>
        <dbReference type="Rhea" id="RHEA-COMP:11605"/>
        <dbReference type="ChEBI" id="CHEBI:15378"/>
        <dbReference type="ChEBI" id="CHEBI:30013"/>
        <dbReference type="ChEBI" id="CHEBI:30616"/>
        <dbReference type="ChEBI" id="CHEBI:61977"/>
        <dbReference type="ChEBI" id="CHEBI:456216"/>
        <dbReference type="EC" id="2.7.11.22"/>
    </reaction>
</comment>
<evidence type="ECO:0000313" key="12">
    <source>
        <dbReference type="EMBL" id="KRZ01940.1"/>
    </source>
</evidence>
<dbReference type="Pfam" id="PF22766">
    <property type="entry name" value="ZW10_C2"/>
    <property type="match status" value="1"/>
</dbReference>
<dbReference type="InterPro" id="IPR046362">
    <property type="entry name" value="Zw10/DSL1_C_sf"/>
</dbReference>
<dbReference type="PROSITE" id="PS00107">
    <property type="entry name" value="PROTEIN_KINASE_ATP"/>
    <property type="match status" value="1"/>
</dbReference>
<accession>A0A0V1GVW6</accession>
<evidence type="ECO:0000256" key="10">
    <source>
        <dbReference type="PROSITE-ProRule" id="PRU10141"/>
    </source>
</evidence>
<dbReference type="FunFam" id="1.10.510.10:FF:000611">
    <property type="entry name" value="CMGC family protein kinase"/>
    <property type="match status" value="1"/>
</dbReference>
<evidence type="ECO:0000256" key="7">
    <source>
        <dbReference type="ARBA" id="ARBA00022840"/>
    </source>
</evidence>
<keyword evidence="4" id="KW-0808">Transferase</keyword>
<proteinExistence type="inferred from homology"/>
<evidence type="ECO:0000256" key="8">
    <source>
        <dbReference type="ARBA" id="ARBA00047811"/>
    </source>
</evidence>
<dbReference type="InterPro" id="IPR050108">
    <property type="entry name" value="CDK"/>
</dbReference>
<dbReference type="CDD" id="cd07829">
    <property type="entry name" value="STKc_CDK_like"/>
    <property type="match status" value="1"/>
</dbReference>
<dbReference type="SMART" id="SM00220">
    <property type="entry name" value="S_TKc"/>
    <property type="match status" value="1"/>
</dbReference>
<protein>
    <recommendedName>
        <fullName evidence="2">cyclin-dependent kinase</fullName>
        <ecNumber evidence="2">2.7.11.22</ecNumber>
    </recommendedName>
</protein>
<keyword evidence="3" id="KW-0723">Serine/threonine-protein kinase</keyword>
<dbReference type="GO" id="GO:0005737">
    <property type="term" value="C:cytoplasm"/>
    <property type="evidence" value="ECO:0007669"/>
    <property type="project" value="TreeGrafter"/>
</dbReference>
<dbReference type="GO" id="GO:0010468">
    <property type="term" value="P:regulation of gene expression"/>
    <property type="evidence" value="ECO:0007669"/>
    <property type="project" value="TreeGrafter"/>
</dbReference>
<keyword evidence="6 12" id="KW-0418">Kinase</keyword>
<dbReference type="GO" id="GO:0005524">
    <property type="term" value="F:ATP binding"/>
    <property type="evidence" value="ECO:0007669"/>
    <property type="project" value="UniProtKB-UniRule"/>
</dbReference>
<reference evidence="12 13" key="1">
    <citation type="submission" date="2015-01" db="EMBL/GenBank/DDBJ databases">
        <title>Evolution of Trichinella species and genotypes.</title>
        <authorList>
            <person name="Korhonen P.K."/>
            <person name="Edoardo P."/>
            <person name="Giuseppe L.R."/>
            <person name="Gasser R.B."/>
        </authorList>
    </citation>
    <scope>NUCLEOTIDE SEQUENCE [LARGE SCALE GENOMIC DNA]</scope>
    <source>
        <strain evidence="12">ISS1029</strain>
    </source>
</reference>
<keyword evidence="13" id="KW-1185">Reference proteome</keyword>
<dbReference type="InterPro" id="IPR008271">
    <property type="entry name" value="Ser/Thr_kinase_AS"/>
</dbReference>
<evidence type="ECO:0000313" key="13">
    <source>
        <dbReference type="Proteomes" id="UP000055024"/>
    </source>
</evidence>
<keyword evidence="5 10" id="KW-0547">Nucleotide-binding</keyword>
<comment type="caution">
    <text evidence="12">The sequence shown here is derived from an EMBL/GenBank/DDBJ whole genome shotgun (WGS) entry which is preliminary data.</text>
</comment>
<evidence type="ECO:0000259" key="11">
    <source>
        <dbReference type="PROSITE" id="PS50011"/>
    </source>
</evidence>
<dbReference type="PANTHER" id="PTHR24056:SF254">
    <property type="entry name" value="CYCLIN-DEPENDENT KINASE 2"/>
    <property type="match status" value="1"/>
</dbReference>
<dbReference type="GO" id="GO:0007165">
    <property type="term" value="P:signal transduction"/>
    <property type="evidence" value="ECO:0007669"/>
    <property type="project" value="TreeGrafter"/>
</dbReference>
<feature type="binding site" evidence="10">
    <location>
        <position position="50"/>
    </location>
    <ligand>
        <name>ATP</name>
        <dbReference type="ChEBI" id="CHEBI:30616"/>
    </ligand>
</feature>
<dbReference type="GO" id="GO:0004693">
    <property type="term" value="F:cyclin-dependent protein serine/threonine kinase activity"/>
    <property type="evidence" value="ECO:0007669"/>
    <property type="project" value="UniProtKB-EC"/>
</dbReference>
<dbReference type="PANTHER" id="PTHR24056">
    <property type="entry name" value="CELL DIVISION PROTEIN KINASE"/>
    <property type="match status" value="1"/>
</dbReference>
<name>A0A0V1GVW6_9BILA</name>
<dbReference type="Gene3D" id="1.10.510.10">
    <property type="entry name" value="Transferase(Phosphotransferase) domain 1"/>
    <property type="match status" value="1"/>
</dbReference>
<dbReference type="STRING" id="268475.A0A0V1GVW6"/>
<sequence>MNSSSDDDSSDSDFADQPDCYKRLCHIGEGTYGVVYKGINVKSKSVVAMKKIKFDDTTEGIPPSCLREISILKMLKHKNIIKLLNLCVERDRIYLILEYMQCDLKQVMNVYYPRLPSKMTKSLMWQLLQALSYCHLKRIMHRDLKPQNLLVNEFGILKVADFGLARSFSLPCRTYSHDVVTLWYRPPELLLGCKFYGASIDVWSAGCIFAEMICNEPLFSGDSEIGQLFKIFQILGTPNAVVWPEFPNLPDSSSEFPFWTPVKDLKSVVRGISNNEKELLQKMLIYNPDERISSSAAMKHKYFLNVSPNNLYLWIKNYYGTGCHWCILFAELKQENAVVADVFTGDGKVLQKYSMKLRSLVQYFFVLGNPIFLHFQPILINLIKVVSPWVEILNISLTTQLLKHRLESRLREALAENENCGKDVASANQVDEAAVCCAKVIGSEKEGELKFYNDLFERFHRLYNDYDTISNSYDDSSDGFVWDYCQRTIMNDISRMGEILMEKTDLISLKTNGNVSLKSNTETPEMSCLRSLEEKWSLLFWLKSNSEIVELRFGVSRHKLRKTIFSINIAELFNRMLICLSKRLDENFFNAVICQNFSSNFNISLQKFVNEYYQPAIINKSKNILQNFFENFIETWTARCEKLASIQLNLNDKFYAKLLKCDVRCLFRVVVMELLNPVLSMFKVSMSKIHHDDYLRNLLQNGLPKACLEMYEVFEKNITRIYLNQMKDVLFFVAYSILTCKSEFHQYVLIQNDFENGLTVKFTVSRCDQHIKDFIFNNFNEHIYVSNIVYMLTLLIRGIALNTPTVNIRRDEMAICMIEVIEKIILFYKCLKYFNADGCADFFNHDPTVSYVDTFYATHCLLLSSMQLLNERWNAQFPFVKHLQDLRREATLQFQSYVNNCSTIVNKYLKSLEEFDDLLNNDCIKEYRASLDLLYVEYEQWKIKWQQNLPNKIWQAAIGQLISISTEFFCNTILKIDNFTNVIRKNVKSLISPFISKCRTLFEIDTSEEIETVCKDWQRLNEMLFIIHSSVNEVEIRWGNDSGPLVLHLTVEELNKLLSANFQNTRLLKKLLSKIKNSVHLSRIAYVEILLKNNFISYISVIYDYNINCRSEKQICLVVKWIKIIKIDENNIVKMNDTAIFVANLLNVHV</sequence>
<dbReference type="GO" id="GO:0000082">
    <property type="term" value="P:G1/S transition of mitotic cell cycle"/>
    <property type="evidence" value="ECO:0007669"/>
    <property type="project" value="TreeGrafter"/>
</dbReference>
<evidence type="ECO:0000256" key="9">
    <source>
        <dbReference type="ARBA" id="ARBA00048367"/>
    </source>
</evidence>
<evidence type="ECO:0000256" key="3">
    <source>
        <dbReference type="ARBA" id="ARBA00022527"/>
    </source>
</evidence>
<dbReference type="SUPFAM" id="SSF56112">
    <property type="entry name" value="Protein kinase-like (PK-like)"/>
    <property type="match status" value="1"/>
</dbReference>
<dbReference type="GO" id="GO:0000307">
    <property type="term" value="C:cyclin-dependent protein kinase holoenzyme complex"/>
    <property type="evidence" value="ECO:0007669"/>
    <property type="project" value="TreeGrafter"/>
</dbReference>
<dbReference type="PROSITE" id="PS50011">
    <property type="entry name" value="PROTEIN_KINASE_DOM"/>
    <property type="match status" value="1"/>
</dbReference>
<gene>
    <name evidence="12" type="primary">Cdk2</name>
    <name evidence="12" type="ORF">T11_17151</name>
</gene>
<dbReference type="InterPro" id="IPR017441">
    <property type="entry name" value="Protein_kinase_ATP_BS"/>
</dbReference>
<dbReference type="EMBL" id="JYDP01000252">
    <property type="protein sequence ID" value="KRZ01940.1"/>
    <property type="molecule type" value="Genomic_DNA"/>
</dbReference>
<dbReference type="InterPro" id="IPR011009">
    <property type="entry name" value="Kinase-like_dom_sf"/>
</dbReference>
<dbReference type="EC" id="2.7.11.22" evidence="2"/>
<dbReference type="GO" id="GO:0030332">
    <property type="term" value="F:cyclin binding"/>
    <property type="evidence" value="ECO:0007669"/>
    <property type="project" value="TreeGrafter"/>
</dbReference>
<dbReference type="Proteomes" id="UP000055024">
    <property type="component" value="Unassembled WGS sequence"/>
</dbReference>
<evidence type="ECO:0000256" key="1">
    <source>
        <dbReference type="ARBA" id="ARBA00006485"/>
    </source>
</evidence>
<dbReference type="PROSITE" id="PS00108">
    <property type="entry name" value="PROTEIN_KINASE_ST"/>
    <property type="match status" value="1"/>
</dbReference>
<dbReference type="GO" id="GO:0010389">
    <property type="term" value="P:regulation of G2/M transition of mitotic cell cycle"/>
    <property type="evidence" value="ECO:0007669"/>
    <property type="project" value="TreeGrafter"/>
</dbReference>
<dbReference type="Gene3D" id="3.30.200.20">
    <property type="entry name" value="Phosphorylase Kinase, domain 1"/>
    <property type="match status" value="1"/>
</dbReference>
<comment type="catalytic activity">
    <reaction evidence="9">
        <text>L-seryl-[protein] + ATP = O-phospho-L-seryl-[protein] + ADP + H(+)</text>
        <dbReference type="Rhea" id="RHEA:17989"/>
        <dbReference type="Rhea" id="RHEA-COMP:9863"/>
        <dbReference type="Rhea" id="RHEA-COMP:11604"/>
        <dbReference type="ChEBI" id="CHEBI:15378"/>
        <dbReference type="ChEBI" id="CHEBI:29999"/>
        <dbReference type="ChEBI" id="CHEBI:30616"/>
        <dbReference type="ChEBI" id="CHEBI:83421"/>
        <dbReference type="ChEBI" id="CHEBI:456216"/>
        <dbReference type="EC" id="2.7.11.22"/>
    </reaction>
</comment>
<evidence type="ECO:0000256" key="2">
    <source>
        <dbReference type="ARBA" id="ARBA00012425"/>
    </source>
</evidence>
<evidence type="ECO:0000256" key="6">
    <source>
        <dbReference type="ARBA" id="ARBA00022777"/>
    </source>
</evidence>